<dbReference type="AlphaFoldDB" id="A0AAI9I1N1"/>
<protein>
    <submittedName>
        <fullName evidence="4">Acetyltransferase</fullName>
    </submittedName>
</protein>
<evidence type="ECO:0000256" key="1">
    <source>
        <dbReference type="ARBA" id="ARBA00022679"/>
    </source>
</evidence>
<keyword evidence="1" id="KW-0808">Transferase</keyword>
<proteinExistence type="predicted"/>
<evidence type="ECO:0000313" key="4">
    <source>
        <dbReference type="EMBL" id="EMP9434124.1"/>
    </source>
</evidence>
<dbReference type="Proteomes" id="UP001495779">
    <property type="component" value="Unassembled WGS sequence"/>
</dbReference>
<dbReference type="GO" id="GO:0016747">
    <property type="term" value="F:acyltransferase activity, transferring groups other than amino-acyl groups"/>
    <property type="evidence" value="ECO:0007669"/>
    <property type="project" value="InterPro"/>
</dbReference>
<name>A0AAI9I1N1_PROST</name>
<evidence type="ECO:0000313" key="6">
    <source>
        <dbReference type="Proteomes" id="UP001495779"/>
    </source>
</evidence>
<dbReference type="PROSITE" id="PS51186">
    <property type="entry name" value="GNAT"/>
    <property type="match status" value="1"/>
</dbReference>
<reference evidence="5 6" key="1">
    <citation type="submission" date="2021-04" db="EMBL/GenBank/DDBJ databases">
        <title>Determining the burden of carbapenem-resistant Enterobacterales from a tertiary public heath setting in Bangladesh: a clinical, epidemiological, and molecular study.</title>
        <authorList>
            <person name="Farzana R."/>
            <person name="Walsh T.R."/>
        </authorList>
    </citation>
    <scope>NUCLEOTIDE SEQUENCE [LARGE SCALE GENOMIC DNA]</scope>
    <source>
        <strain evidence="6">dmpro_s316</strain>
        <strain evidence="5">Dmpro_s316</strain>
    </source>
</reference>
<dbReference type="InterPro" id="IPR016181">
    <property type="entry name" value="Acyl_CoA_acyltransferase"/>
</dbReference>
<evidence type="ECO:0000256" key="2">
    <source>
        <dbReference type="ARBA" id="ARBA00023315"/>
    </source>
</evidence>
<dbReference type="EMBL" id="JAGSRH010000001">
    <property type="protein sequence ID" value="MER5075350.1"/>
    <property type="molecule type" value="Genomic_DNA"/>
</dbReference>
<dbReference type="PANTHER" id="PTHR43800">
    <property type="entry name" value="PEPTIDYL-LYSINE N-ACETYLTRANSFERASE YJAB"/>
    <property type="match status" value="1"/>
</dbReference>
<dbReference type="EMBL" id="AAZDVE040000029">
    <property type="protein sequence ID" value="EMP9434124.1"/>
    <property type="molecule type" value="Genomic_DNA"/>
</dbReference>
<dbReference type="Pfam" id="PF13673">
    <property type="entry name" value="Acetyltransf_10"/>
    <property type="match status" value="1"/>
</dbReference>
<dbReference type="CDD" id="cd04301">
    <property type="entry name" value="NAT_SF"/>
    <property type="match status" value="1"/>
</dbReference>
<accession>A0AAI9I1N1</accession>
<dbReference type="Gene3D" id="3.40.630.30">
    <property type="match status" value="1"/>
</dbReference>
<evidence type="ECO:0000313" key="5">
    <source>
        <dbReference type="EMBL" id="MER5075350.1"/>
    </source>
</evidence>
<comment type="caution">
    <text evidence="4">The sequence shown here is derived from an EMBL/GenBank/DDBJ whole genome shotgun (WGS) entry which is preliminary data.</text>
</comment>
<evidence type="ECO:0000259" key="3">
    <source>
        <dbReference type="PROSITE" id="PS51186"/>
    </source>
</evidence>
<organism evidence="4">
    <name type="scientific">Providencia stuartii</name>
    <dbReference type="NCBI Taxonomy" id="588"/>
    <lineage>
        <taxon>Bacteria</taxon>
        <taxon>Pseudomonadati</taxon>
        <taxon>Pseudomonadota</taxon>
        <taxon>Gammaproteobacteria</taxon>
        <taxon>Enterobacterales</taxon>
        <taxon>Morganellaceae</taxon>
        <taxon>Providencia</taxon>
    </lineage>
</organism>
<dbReference type="InterPro" id="IPR000182">
    <property type="entry name" value="GNAT_dom"/>
</dbReference>
<dbReference type="PANTHER" id="PTHR43800:SF1">
    <property type="entry name" value="PEPTIDYL-LYSINE N-ACETYLTRANSFERASE YJAB"/>
    <property type="match status" value="1"/>
</dbReference>
<dbReference type="RefSeq" id="WP_154624637.1">
    <property type="nucleotide sequence ID" value="NZ_CP095443.1"/>
</dbReference>
<dbReference type="SUPFAM" id="SSF55729">
    <property type="entry name" value="Acyl-CoA N-acyltransferases (Nat)"/>
    <property type="match status" value="1"/>
</dbReference>
<reference evidence="4" key="2">
    <citation type="submission" date="2024-02" db="EMBL/GenBank/DDBJ databases">
        <authorList>
            <consortium name="Clinical and Environmental Microbiology Branch: Whole genome sequencing antimicrobial resistance pathogens in the healthcare setting"/>
        </authorList>
    </citation>
    <scope>NUCLEOTIDE SEQUENCE</scope>
    <source>
        <strain evidence="4">2020GO-00142</strain>
    </source>
</reference>
<gene>
    <name evidence="4" type="ORF">JRA39_003218</name>
    <name evidence="5" type="ORF">KDV35_00410</name>
</gene>
<dbReference type="NCBIfam" id="NF007807">
    <property type="entry name" value="PRK10514.1"/>
    <property type="match status" value="1"/>
</dbReference>
<feature type="domain" description="N-acetyltransferase" evidence="3">
    <location>
        <begin position="1"/>
        <end position="146"/>
    </location>
</feature>
<sequence length="146" mass="16647">MRIQAATPSQYNEIIDVWESSVRATHDFLPEATLQKLKVAIYKEYLPQLSVYVAVTEDNKITGFIGVDQNKLEMLFISQSHRGSGIGKQLLRFAIEQLAITDVDVNEQNPQAIGFYQHMGFRQFARSEKDGEGNPFPILHLRLHTK</sequence>
<keyword evidence="2" id="KW-0012">Acyltransferase</keyword>